<gene>
    <name evidence="1" type="ORF">J3A84_13940</name>
</gene>
<proteinExistence type="predicted"/>
<dbReference type="Proteomes" id="UP000664218">
    <property type="component" value="Unassembled WGS sequence"/>
</dbReference>
<organism evidence="1 2">
    <name type="scientific">Proteiniclasticum aestuarii</name>
    <dbReference type="NCBI Taxonomy" id="2817862"/>
    <lineage>
        <taxon>Bacteria</taxon>
        <taxon>Bacillati</taxon>
        <taxon>Bacillota</taxon>
        <taxon>Clostridia</taxon>
        <taxon>Eubacteriales</taxon>
        <taxon>Clostridiaceae</taxon>
        <taxon>Proteiniclasticum</taxon>
    </lineage>
</organism>
<dbReference type="InterPro" id="IPR002591">
    <property type="entry name" value="Phosphodiest/P_Trfase"/>
</dbReference>
<reference evidence="1" key="1">
    <citation type="submission" date="2021-03" db="EMBL/GenBank/DDBJ databases">
        <title>Proteiniclasticum marinus sp. nov., isolated from tidal flat sediment.</title>
        <authorList>
            <person name="Namirimu T."/>
            <person name="Yang J.-A."/>
            <person name="Yang S.-H."/>
            <person name="Kim Y.-J."/>
            <person name="Kwon K.K."/>
        </authorList>
    </citation>
    <scope>NUCLEOTIDE SEQUENCE</scope>
    <source>
        <strain evidence="1">SCR006</strain>
    </source>
</reference>
<dbReference type="EMBL" id="JAFNJU010000012">
    <property type="protein sequence ID" value="MBO1266134.1"/>
    <property type="molecule type" value="Genomic_DNA"/>
</dbReference>
<evidence type="ECO:0000313" key="2">
    <source>
        <dbReference type="Proteomes" id="UP000664218"/>
    </source>
</evidence>
<name>A0A939HBJ4_9CLOT</name>
<dbReference type="RefSeq" id="WP_207600659.1">
    <property type="nucleotide sequence ID" value="NZ_JAFNJU010000012.1"/>
</dbReference>
<dbReference type="CDD" id="cd16018">
    <property type="entry name" value="Enpp"/>
    <property type="match status" value="1"/>
</dbReference>
<evidence type="ECO:0000313" key="1">
    <source>
        <dbReference type="EMBL" id="MBO1266134.1"/>
    </source>
</evidence>
<sequence length="435" mass="49993">MQERYFIILSFDALGSRDLKTLENLPGFRRLMKDASFSRKVYSVYPSNTYPCHSSISTGMYPMNHGVTSNTLLEINRKSPDWNWTRDRIKVDTFYDAAMRKGYTTCALLWPVTGKSAITYNLPERFANHFWETQVGVSLANGTPGYLLDINRRFGHLRNGKSQPELDRFVEAVAHYTIKEKKPNVMMVHFVELDAMRHKHGYDSREAHEALLSYDQKLAGLLKLLEEEEIMDKTTLFVLGDHDQIPVHTALHLNSIFKDKGLIRTRGQKITDYDAYAEGLDGSCYIHLREPGSEKMKKRVYQILKTLKNREDFGIEAIYTREESISFGASRKATFMLEAKKGFFFTDDHTKPAQVKLDQNAEGEDHHGKSTHGYHPKKEDYQTVFFATGRGIRKNVEIPSMRLIDEGPTFAHLMGTVLHDTDGRILHEIIEESDL</sequence>
<keyword evidence="2" id="KW-1185">Reference proteome</keyword>
<dbReference type="InterPro" id="IPR017850">
    <property type="entry name" value="Alkaline_phosphatase_core_sf"/>
</dbReference>
<comment type="caution">
    <text evidence="1">The sequence shown here is derived from an EMBL/GenBank/DDBJ whole genome shotgun (WGS) entry which is preliminary data.</text>
</comment>
<dbReference type="PANTHER" id="PTHR10151:SF120">
    <property type="entry name" value="BIS(5'-ADENOSYL)-TRIPHOSPHATASE"/>
    <property type="match status" value="1"/>
</dbReference>
<dbReference type="GO" id="GO:0016787">
    <property type="term" value="F:hydrolase activity"/>
    <property type="evidence" value="ECO:0007669"/>
    <property type="project" value="UniProtKB-ARBA"/>
</dbReference>
<dbReference type="Gene3D" id="3.40.720.10">
    <property type="entry name" value="Alkaline Phosphatase, subunit A"/>
    <property type="match status" value="1"/>
</dbReference>
<protein>
    <submittedName>
        <fullName evidence="1">Alkaline phosphatase family protein</fullName>
    </submittedName>
</protein>
<dbReference type="AlphaFoldDB" id="A0A939HBJ4"/>
<dbReference type="PANTHER" id="PTHR10151">
    <property type="entry name" value="ECTONUCLEOTIDE PYROPHOSPHATASE/PHOSPHODIESTERASE"/>
    <property type="match status" value="1"/>
</dbReference>
<dbReference type="SUPFAM" id="SSF53649">
    <property type="entry name" value="Alkaline phosphatase-like"/>
    <property type="match status" value="1"/>
</dbReference>
<dbReference type="Pfam" id="PF01663">
    <property type="entry name" value="Phosphodiest"/>
    <property type="match status" value="1"/>
</dbReference>
<accession>A0A939HBJ4</accession>